<keyword evidence="6 7" id="KW-0472">Membrane</keyword>
<evidence type="ECO:0000259" key="9">
    <source>
        <dbReference type="PROSITE" id="PS50929"/>
    </source>
</evidence>
<dbReference type="NCBIfam" id="TIGR02868">
    <property type="entry name" value="CydC"/>
    <property type="match status" value="1"/>
</dbReference>
<evidence type="ECO:0000256" key="1">
    <source>
        <dbReference type="ARBA" id="ARBA00004651"/>
    </source>
</evidence>
<accession>A0ABT0M812</accession>
<dbReference type="InterPro" id="IPR036640">
    <property type="entry name" value="ABC1_TM_sf"/>
</dbReference>
<evidence type="ECO:0000256" key="3">
    <source>
        <dbReference type="ARBA" id="ARBA00022741"/>
    </source>
</evidence>
<keyword evidence="5 7" id="KW-1133">Transmembrane helix</keyword>
<evidence type="ECO:0000313" key="11">
    <source>
        <dbReference type="Proteomes" id="UP001203004"/>
    </source>
</evidence>
<evidence type="ECO:0000259" key="8">
    <source>
        <dbReference type="PROSITE" id="PS50893"/>
    </source>
</evidence>
<dbReference type="SUPFAM" id="SSF52540">
    <property type="entry name" value="P-loop containing nucleoside triphosphate hydrolases"/>
    <property type="match status" value="1"/>
</dbReference>
<feature type="transmembrane region" description="Helical" evidence="7">
    <location>
        <begin position="244"/>
        <end position="263"/>
    </location>
</feature>
<dbReference type="InterPro" id="IPR003439">
    <property type="entry name" value="ABC_transporter-like_ATP-bd"/>
</dbReference>
<dbReference type="PROSITE" id="PS50929">
    <property type="entry name" value="ABC_TM1F"/>
    <property type="match status" value="1"/>
</dbReference>
<organism evidence="10 11">
    <name type="scientific">Sporolactobacillus mangiferae</name>
    <dbReference type="NCBI Taxonomy" id="2940498"/>
    <lineage>
        <taxon>Bacteria</taxon>
        <taxon>Bacillati</taxon>
        <taxon>Bacillota</taxon>
        <taxon>Bacilli</taxon>
        <taxon>Bacillales</taxon>
        <taxon>Sporolactobacillaceae</taxon>
        <taxon>Sporolactobacillus</taxon>
    </lineage>
</organism>
<keyword evidence="4" id="KW-0067">ATP-binding</keyword>
<keyword evidence="3" id="KW-0547">Nucleotide-binding</keyword>
<keyword evidence="2 7" id="KW-0812">Transmembrane</keyword>
<dbReference type="Proteomes" id="UP001203004">
    <property type="component" value="Unassembled WGS sequence"/>
</dbReference>
<evidence type="ECO:0000256" key="4">
    <source>
        <dbReference type="ARBA" id="ARBA00022840"/>
    </source>
</evidence>
<dbReference type="Pfam" id="PF00664">
    <property type="entry name" value="ABC_membrane"/>
    <property type="match status" value="1"/>
</dbReference>
<reference evidence="10 11" key="1">
    <citation type="submission" date="2022-05" db="EMBL/GenBank/DDBJ databases">
        <title>Sporolactobacillus sp nov CPB3-1, isolated from tree bark (Mangifera indica L.).</title>
        <authorList>
            <person name="Phuengjayaem S."/>
            <person name="Tanasupawat S."/>
        </authorList>
    </citation>
    <scope>NUCLEOTIDE SEQUENCE [LARGE SCALE GENOMIC DNA]</scope>
    <source>
        <strain evidence="10 11">CPB3-1</strain>
    </source>
</reference>
<dbReference type="Gene3D" id="3.40.50.300">
    <property type="entry name" value="P-loop containing nucleotide triphosphate hydrolases"/>
    <property type="match status" value="1"/>
</dbReference>
<dbReference type="PANTHER" id="PTHR43394">
    <property type="entry name" value="ATP-DEPENDENT PERMEASE MDL1, MITOCHONDRIAL"/>
    <property type="match status" value="1"/>
</dbReference>
<dbReference type="Pfam" id="PF00005">
    <property type="entry name" value="ABC_tran"/>
    <property type="match status" value="1"/>
</dbReference>
<gene>
    <name evidence="10" type="primary">cydC</name>
    <name evidence="10" type="ORF">M3N64_03510</name>
</gene>
<sequence>MSEWLRPSLKKHWRGLLFSALVSLAAMLCAAGLLFTSGYLISKAALRPENILMIYVPIVGVRAFGTFRAVFNYAGRLASHNTILKILSEMRAHLYGKLEPSAMKIQSTFKIGNLLSILSDDIEHLQDLFLRTILPCVTALIIYGLWIGAIGLFDWPFALLMALYLLLLIAVFPVFSLRLMSKKYQQISTTRQQLYGQLTDAVFGSADWMMSGRQQRFLEQYKQLEKKSRMMERALHVFRKRRDFAAQILIGICVMAVVIWAGSLSDAGVMNPTLIAAFTLVVFTVSEPFVSVSEAVERIPQYDQSLRRLDELNDPTINRRMNPPGRIEGFREDKGHCGPVIHIKLANVSFRYEQSEHWAVHDLSLNIPQGSKLAIIGRSGAGKTTLAQLIYGTLFPNEGTVTLNGVPSWKVGTSRADMISVLSQNPHLFDTSVLNNLSLGSQEAAQDEIVHAVHAVGLTSLIEQLPDGYHTQMHEAGSIFSGGERQRIALARILLRQTPIVILDEPTVGLDPIIERDLLNKIFETLKGRTLIWITHHLTGTEKMDQIIFMENGRISLQGSHDELIAHSQRYRRLYDMDVPHALRTVMKTESK</sequence>
<evidence type="ECO:0000256" key="5">
    <source>
        <dbReference type="ARBA" id="ARBA00022989"/>
    </source>
</evidence>
<dbReference type="RefSeq" id="WP_249098078.1">
    <property type="nucleotide sequence ID" value="NZ_JAMAST010000002.1"/>
</dbReference>
<dbReference type="PANTHER" id="PTHR43394:SF1">
    <property type="entry name" value="ATP-BINDING CASSETTE SUB-FAMILY B MEMBER 10, MITOCHONDRIAL"/>
    <property type="match status" value="1"/>
</dbReference>
<feature type="transmembrane region" description="Helical" evidence="7">
    <location>
        <begin position="155"/>
        <end position="175"/>
    </location>
</feature>
<dbReference type="InterPro" id="IPR003593">
    <property type="entry name" value="AAA+_ATPase"/>
</dbReference>
<evidence type="ECO:0000256" key="6">
    <source>
        <dbReference type="ARBA" id="ARBA00023136"/>
    </source>
</evidence>
<keyword evidence="11" id="KW-1185">Reference proteome</keyword>
<dbReference type="InterPro" id="IPR027417">
    <property type="entry name" value="P-loop_NTPase"/>
</dbReference>
<feature type="transmembrane region" description="Helical" evidence="7">
    <location>
        <begin position="128"/>
        <end position="149"/>
    </location>
</feature>
<dbReference type="SUPFAM" id="SSF90123">
    <property type="entry name" value="ABC transporter transmembrane region"/>
    <property type="match status" value="1"/>
</dbReference>
<dbReference type="Gene3D" id="1.20.1560.10">
    <property type="entry name" value="ABC transporter type 1, transmembrane domain"/>
    <property type="match status" value="1"/>
</dbReference>
<dbReference type="InterPro" id="IPR014223">
    <property type="entry name" value="ABC_CydC/D"/>
</dbReference>
<feature type="domain" description="ABC transporter" evidence="8">
    <location>
        <begin position="343"/>
        <end position="577"/>
    </location>
</feature>
<protein>
    <submittedName>
        <fullName evidence="10">Thiol reductant ABC exporter subunit CydC</fullName>
    </submittedName>
</protein>
<comment type="caution">
    <text evidence="10">The sequence shown here is derived from an EMBL/GenBank/DDBJ whole genome shotgun (WGS) entry which is preliminary data.</text>
</comment>
<evidence type="ECO:0000313" key="10">
    <source>
        <dbReference type="EMBL" id="MCL1631012.1"/>
    </source>
</evidence>
<name>A0ABT0M812_9BACL</name>
<feature type="transmembrane region" description="Helical" evidence="7">
    <location>
        <begin position="52"/>
        <end position="71"/>
    </location>
</feature>
<feature type="transmembrane region" description="Helical" evidence="7">
    <location>
        <begin position="16"/>
        <end position="40"/>
    </location>
</feature>
<dbReference type="InterPro" id="IPR039421">
    <property type="entry name" value="Type_1_exporter"/>
</dbReference>
<evidence type="ECO:0000256" key="7">
    <source>
        <dbReference type="SAM" id="Phobius"/>
    </source>
</evidence>
<dbReference type="PROSITE" id="PS50893">
    <property type="entry name" value="ABC_TRANSPORTER_2"/>
    <property type="match status" value="1"/>
</dbReference>
<dbReference type="CDD" id="cd03247">
    <property type="entry name" value="ABCC_cytochrome_bd"/>
    <property type="match status" value="1"/>
</dbReference>
<proteinExistence type="predicted"/>
<dbReference type="SMART" id="SM00382">
    <property type="entry name" value="AAA"/>
    <property type="match status" value="1"/>
</dbReference>
<feature type="domain" description="ABC transmembrane type-1" evidence="9">
    <location>
        <begin position="17"/>
        <end position="301"/>
    </location>
</feature>
<dbReference type="InterPro" id="IPR017871">
    <property type="entry name" value="ABC_transporter-like_CS"/>
</dbReference>
<evidence type="ECO:0000256" key="2">
    <source>
        <dbReference type="ARBA" id="ARBA00022692"/>
    </source>
</evidence>
<comment type="subcellular location">
    <subcellularLocation>
        <location evidence="1">Cell membrane</location>
        <topology evidence="1">Multi-pass membrane protein</topology>
    </subcellularLocation>
</comment>
<dbReference type="InterPro" id="IPR011527">
    <property type="entry name" value="ABC1_TM_dom"/>
</dbReference>
<dbReference type="EMBL" id="JAMAST010000002">
    <property type="protein sequence ID" value="MCL1631012.1"/>
    <property type="molecule type" value="Genomic_DNA"/>
</dbReference>
<dbReference type="PROSITE" id="PS00211">
    <property type="entry name" value="ABC_TRANSPORTER_1"/>
    <property type="match status" value="1"/>
</dbReference>